<comment type="caution">
    <text evidence="6">The sequence shown here is derived from an EMBL/GenBank/DDBJ whole genome shotgun (WGS) entry which is preliminary data.</text>
</comment>
<dbReference type="InterPro" id="IPR006059">
    <property type="entry name" value="SBP"/>
</dbReference>
<dbReference type="EMBL" id="JWHR01000079">
    <property type="protein sequence ID" value="KHS57366.1"/>
    <property type="molecule type" value="Genomic_DNA"/>
</dbReference>
<gene>
    <name evidence="6" type="ORF">QX51_09020</name>
</gene>
<keyword evidence="7" id="KW-1185">Reference proteome</keyword>
<dbReference type="CDD" id="cd14748">
    <property type="entry name" value="PBP2_UgpB"/>
    <property type="match status" value="1"/>
</dbReference>
<organism evidence="6 7">
    <name type="scientific">Terrisporobacter othiniensis</name>
    <dbReference type="NCBI Taxonomy" id="1577792"/>
    <lineage>
        <taxon>Bacteria</taxon>
        <taxon>Bacillati</taxon>
        <taxon>Bacillota</taxon>
        <taxon>Clostridia</taxon>
        <taxon>Peptostreptococcales</taxon>
        <taxon>Peptostreptococcaceae</taxon>
        <taxon>Terrisporobacter</taxon>
    </lineage>
</organism>
<keyword evidence="4 5" id="KW-0732">Signal</keyword>
<protein>
    <submittedName>
        <fullName evidence="6">Sugar ABC transporter substrate-binding protein</fullName>
    </submittedName>
</protein>
<dbReference type="Proteomes" id="UP000031189">
    <property type="component" value="Unassembled WGS sequence"/>
</dbReference>
<evidence type="ECO:0000313" key="6">
    <source>
        <dbReference type="EMBL" id="KHS57366.1"/>
    </source>
</evidence>
<evidence type="ECO:0000256" key="3">
    <source>
        <dbReference type="ARBA" id="ARBA00022448"/>
    </source>
</evidence>
<feature type="signal peptide" evidence="5">
    <location>
        <begin position="1"/>
        <end position="22"/>
    </location>
</feature>
<dbReference type="AlphaFoldDB" id="A0A0B3VKQ8"/>
<sequence>MKFKKFASLALAAVLTTGLMTGCGNSKDASSEEIVTEIKEPVEITFWHAMNGDLEKTLQKLTDKFMEENKNITVTLQNQSSYPELQQKITATTASPKDLPTLTQAYPHWMINAMQDDLLVDLKPYIENETIGDKNYEDILEGFRTASEIDGKIYGMPFNKSTEVIWYNKTLFEELGLKVPTTFEEFAEVSKTITEKKGIVGAGFDSLNNFYTTYLKNKGVDFNKDTDVTGKESVEAANYYLEGIKEGYFRIAGTDMYLSGPFANETLGMYVGSNAGESFVKQGVGDKFEVGVAAYPAESAMQQGTDLYVFNNASAEQKTAAFEYLKFLSATENQITWGIETGYIPATKSAIESDEYKNSGSLVASVLKEATSKNLFINEVAAGVDSAYNESKVVMEDILSDVKSDVKSKLEAYKNTLTGIYE</sequence>
<evidence type="ECO:0000256" key="4">
    <source>
        <dbReference type="ARBA" id="ARBA00022729"/>
    </source>
</evidence>
<dbReference type="InterPro" id="IPR050490">
    <property type="entry name" value="Bact_solute-bd_prot1"/>
</dbReference>
<dbReference type="PANTHER" id="PTHR43649">
    <property type="entry name" value="ARABINOSE-BINDING PROTEIN-RELATED"/>
    <property type="match status" value="1"/>
</dbReference>
<dbReference type="OrthoDB" id="9795467at2"/>
<comment type="subcellular location">
    <subcellularLocation>
        <location evidence="1">Cell envelope</location>
    </subcellularLocation>
</comment>
<evidence type="ECO:0000313" key="7">
    <source>
        <dbReference type="Proteomes" id="UP000031189"/>
    </source>
</evidence>
<evidence type="ECO:0000256" key="5">
    <source>
        <dbReference type="SAM" id="SignalP"/>
    </source>
</evidence>
<evidence type="ECO:0000256" key="2">
    <source>
        <dbReference type="ARBA" id="ARBA00008520"/>
    </source>
</evidence>
<dbReference type="PANTHER" id="PTHR43649:SF31">
    <property type="entry name" value="SN-GLYCEROL-3-PHOSPHATE-BINDING PERIPLASMIC PROTEIN UGPB"/>
    <property type="match status" value="1"/>
</dbReference>
<dbReference type="Gene3D" id="3.40.190.10">
    <property type="entry name" value="Periplasmic binding protein-like II"/>
    <property type="match status" value="2"/>
</dbReference>
<accession>A0A0B3VKQ8</accession>
<dbReference type="SUPFAM" id="SSF53850">
    <property type="entry name" value="Periplasmic binding protein-like II"/>
    <property type="match status" value="1"/>
</dbReference>
<comment type="similarity">
    <text evidence="2">Belongs to the bacterial solute-binding protein 1 family.</text>
</comment>
<dbReference type="RefSeq" id="WP_039679577.1">
    <property type="nucleotide sequence ID" value="NZ_JAWGXO010000007.1"/>
</dbReference>
<evidence type="ECO:0000256" key="1">
    <source>
        <dbReference type="ARBA" id="ARBA00004196"/>
    </source>
</evidence>
<dbReference type="STRING" id="1577792.QX51_09020"/>
<reference evidence="6 7" key="1">
    <citation type="submission" date="2014-12" db="EMBL/GenBank/DDBJ databases">
        <title>Draft genome sequence of Terrisporobacter sp. 08-306576, isolated from the blood culture of a bacteremia patient.</title>
        <authorList>
            <person name="Lund L.C."/>
            <person name="Sydenham T.V."/>
            <person name="Hogh S.V."/>
            <person name="Skov M.N."/>
            <person name="Kemp M."/>
            <person name="Justesen U.S."/>
        </authorList>
    </citation>
    <scope>NUCLEOTIDE SEQUENCE [LARGE SCALE GENOMIC DNA]</scope>
    <source>
        <strain evidence="6 7">08-306576</strain>
    </source>
</reference>
<dbReference type="Pfam" id="PF13416">
    <property type="entry name" value="SBP_bac_8"/>
    <property type="match status" value="1"/>
</dbReference>
<name>A0A0B3VKQ8_9FIRM</name>
<dbReference type="PROSITE" id="PS51257">
    <property type="entry name" value="PROKAR_LIPOPROTEIN"/>
    <property type="match status" value="1"/>
</dbReference>
<feature type="chain" id="PRO_5039294748" evidence="5">
    <location>
        <begin position="23"/>
        <end position="422"/>
    </location>
</feature>
<proteinExistence type="inferred from homology"/>
<keyword evidence="3" id="KW-0813">Transport</keyword>
<dbReference type="GO" id="GO:0030313">
    <property type="term" value="C:cell envelope"/>
    <property type="evidence" value="ECO:0007669"/>
    <property type="project" value="UniProtKB-SubCell"/>
</dbReference>